<name>A0A914Y1C3_9BILA</name>
<dbReference type="Proteomes" id="UP000887577">
    <property type="component" value="Unplaced"/>
</dbReference>
<evidence type="ECO:0000313" key="2">
    <source>
        <dbReference type="WBParaSite" id="PSU_v2.g12589.t1"/>
    </source>
</evidence>
<sequence length="195" mass="22098">MSQFGSFWSKCSASGCDFRAGSSRGGNGGFGRHGFNQSVHRNMNPKKLRCWNCKLKHALTAKSCLIANLKEITERFFMTESADSDKFPVIIRIVHKPANTHVVVEEDNVVAQSSSIQQDPVPLSGVKRKTRRNYDSPKRTRFIDRPMACVEWNLPLVPVQHILSNLDIIDIASLYYVSCERLKCSIHQLYKDVKV</sequence>
<keyword evidence="1" id="KW-1185">Reference proteome</keyword>
<dbReference type="WBParaSite" id="PSU_v2.g12589.t1">
    <property type="protein sequence ID" value="PSU_v2.g12589.t1"/>
    <property type="gene ID" value="PSU_v2.g12589"/>
</dbReference>
<accession>A0A914Y1C3</accession>
<dbReference type="AlphaFoldDB" id="A0A914Y1C3"/>
<reference evidence="2" key="1">
    <citation type="submission" date="2022-11" db="UniProtKB">
        <authorList>
            <consortium name="WormBaseParasite"/>
        </authorList>
    </citation>
    <scope>IDENTIFICATION</scope>
</reference>
<organism evidence="1 2">
    <name type="scientific">Panagrolaimus superbus</name>
    <dbReference type="NCBI Taxonomy" id="310955"/>
    <lineage>
        <taxon>Eukaryota</taxon>
        <taxon>Metazoa</taxon>
        <taxon>Ecdysozoa</taxon>
        <taxon>Nematoda</taxon>
        <taxon>Chromadorea</taxon>
        <taxon>Rhabditida</taxon>
        <taxon>Tylenchina</taxon>
        <taxon>Panagrolaimomorpha</taxon>
        <taxon>Panagrolaimoidea</taxon>
        <taxon>Panagrolaimidae</taxon>
        <taxon>Panagrolaimus</taxon>
    </lineage>
</organism>
<evidence type="ECO:0000313" key="1">
    <source>
        <dbReference type="Proteomes" id="UP000887577"/>
    </source>
</evidence>
<proteinExistence type="predicted"/>
<protein>
    <submittedName>
        <fullName evidence="2">F-box protein</fullName>
    </submittedName>
</protein>